<evidence type="ECO:0000313" key="2">
    <source>
        <dbReference type="EMBL" id="PSN70528.1"/>
    </source>
</evidence>
<accession>A0A2T2NZK6</accession>
<dbReference type="Proteomes" id="UP000240883">
    <property type="component" value="Unassembled WGS sequence"/>
</dbReference>
<feature type="region of interest" description="Disordered" evidence="1">
    <location>
        <begin position="40"/>
        <end position="67"/>
    </location>
</feature>
<name>A0A2T2NZK6_CORCC</name>
<reference evidence="2 3" key="1">
    <citation type="journal article" date="2018" name="Front. Microbiol.">
        <title>Genome-Wide Analysis of Corynespora cassiicola Leaf Fall Disease Putative Effectors.</title>
        <authorList>
            <person name="Lopez D."/>
            <person name="Ribeiro S."/>
            <person name="Label P."/>
            <person name="Fumanal B."/>
            <person name="Venisse J.S."/>
            <person name="Kohler A."/>
            <person name="de Oliveira R.R."/>
            <person name="Labutti K."/>
            <person name="Lipzen A."/>
            <person name="Lail K."/>
            <person name="Bauer D."/>
            <person name="Ohm R.A."/>
            <person name="Barry K.W."/>
            <person name="Spatafora J."/>
            <person name="Grigoriev I.V."/>
            <person name="Martin F.M."/>
            <person name="Pujade-Renaud V."/>
        </authorList>
    </citation>
    <scope>NUCLEOTIDE SEQUENCE [LARGE SCALE GENOMIC DNA]</scope>
    <source>
        <strain evidence="2 3">Philippines</strain>
    </source>
</reference>
<proteinExistence type="predicted"/>
<evidence type="ECO:0000256" key="1">
    <source>
        <dbReference type="SAM" id="MobiDB-lite"/>
    </source>
</evidence>
<organism evidence="2 3">
    <name type="scientific">Corynespora cassiicola Philippines</name>
    <dbReference type="NCBI Taxonomy" id="1448308"/>
    <lineage>
        <taxon>Eukaryota</taxon>
        <taxon>Fungi</taxon>
        <taxon>Dikarya</taxon>
        <taxon>Ascomycota</taxon>
        <taxon>Pezizomycotina</taxon>
        <taxon>Dothideomycetes</taxon>
        <taxon>Pleosporomycetidae</taxon>
        <taxon>Pleosporales</taxon>
        <taxon>Corynesporascaceae</taxon>
        <taxon>Corynespora</taxon>
    </lineage>
</organism>
<dbReference type="EMBL" id="KZ678132">
    <property type="protein sequence ID" value="PSN70528.1"/>
    <property type="molecule type" value="Genomic_DNA"/>
</dbReference>
<dbReference type="OrthoDB" id="3799441at2759"/>
<gene>
    <name evidence="2" type="ORF">BS50DRAFT_315965</name>
</gene>
<sequence length="109" mass="12092">MVWNSESIIALVTLFVTCAPMAALLWGCVLRRARRSQSQDIEDIESSASAHSQKYPMIASKAPPSAPPPRQWAYIVRRESSLHAIVAIEHISDVMENCEEFTWAGPAPL</sequence>
<evidence type="ECO:0000313" key="3">
    <source>
        <dbReference type="Proteomes" id="UP000240883"/>
    </source>
</evidence>
<keyword evidence="3" id="KW-1185">Reference proteome</keyword>
<protein>
    <submittedName>
        <fullName evidence="2">Uncharacterized protein</fullName>
    </submittedName>
</protein>
<dbReference type="AlphaFoldDB" id="A0A2T2NZK6"/>